<dbReference type="GeneID" id="76202068"/>
<gene>
    <name evidence="2" type="ORF">ACFQL7_22960</name>
</gene>
<keyword evidence="1" id="KW-1133">Transmembrane helix</keyword>
<proteinExistence type="predicted"/>
<name>A0ABD5YZE0_9EURY</name>
<dbReference type="RefSeq" id="WP_248910141.1">
    <property type="nucleotide sequence ID" value="NZ_CP109980.1"/>
</dbReference>
<evidence type="ECO:0000313" key="2">
    <source>
        <dbReference type="EMBL" id="MFC7192390.1"/>
    </source>
</evidence>
<sequence length="61" mass="6627">MAPFDSSLAMTVVVLLGMAVFSLMLGIYLLVTNPPKDRSKFVGLGSEKLGDEELEPLQNNE</sequence>
<keyword evidence="3" id="KW-1185">Reference proteome</keyword>
<comment type="caution">
    <text evidence="2">The sequence shown here is derived from an EMBL/GenBank/DDBJ whole genome shotgun (WGS) entry which is preliminary data.</text>
</comment>
<dbReference type="EMBL" id="JBHTAX010000004">
    <property type="protein sequence ID" value="MFC7192390.1"/>
    <property type="molecule type" value="Genomic_DNA"/>
</dbReference>
<evidence type="ECO:0000313" key="3">
    <source>
        <dbReference type="Proteomes" id="UP001596417"/>
    </source>
</evidence>
<reference evidence="2 3" key="1">
    <citation type="journal article" date="2019" name="Int. J. Syst. Evol. Microbiol.">
        <title>The Global Catalogue of Microorganisms (GCM) 10K type strain sequencing project: providing services to taxonomists for standard genome sequencing and annotation.</title>
        <authorList>
            <consortium name="The Broad Institute Genomics Platform"/>
            <consortium name="The Broad Institute Genome Sequencing Center for Infectious Disease"/>
            <person name="Wu L."/>
            <person name="Ma J."/>
        </authorList>
    </citation>
    <scope>NUCLEOTIDE SEQUENCE [LARGE SCALE GENOMIC DNA]</scope>
    <source>
        <strain evidence="2 3">RDMS1</strain>
    </source>
</reference>
<evidence type="ECO:0000256" key="1">
    <source>
        <dbReference type="SAM" id="Phobius"/>
    </source>
</evidence>
<accession>A0ABD5YZE0</accession>
<keyword evidence="1" id="KW-0812">Transmembrane</keyword>
<feature type="transmembrane region" description="Helical" evidence="1">
    <location>
        <begin position="6"/>
        <end position="31"/>
    </location>
</feature>
<dbReference type="AlphaFoldDB" id="A0ABD5YZE0"/>
<dbReference type="Proteomes" id="UP001596417">
    <property type="component" value="Unassembled WGS sequence"/>
</dbReference>
<protein>
    <submittedName>
        <fullName evidence="2">Uncharacterized protein</fullName>
    </submittedName>
</protein>
<organism evidence="2 3">
    <name type="scientific">Halocatena marina</name>
    <dbReference type="NCBI Taxonomy" id="2934937"/>
    <lineage>
        <taxon>Archaea</taxon>
        <taxon>Methanobacteriati</taxon>
        <taxon>Methanobacteriota</taxon>
        <taxon>Stenosarchaea group</taxon>
        <taxon>Halobacteria</taxon>
        <taxon>Halobacteriales</taxon>
        <taxon>Natronomonadaceae</taxon>
        <taxon>Halocatena</taxon>
    </lineage>
</organism>
<keyword evidence="1" id="KW-0472">Membrane</keyword>